<keyword evidence="6" id="KW-0539">Nucleus</keyword>
<evidence type="ECO:0000256" key="7">
    <source>
        <dbReference type="SAM" id="MobiDB-lite"/>
    </source>
</evidence>
<feature type="compositionally biased region" description="Polar residues" evidence="7">
    <location>
        <begin position="111"/>
        <end position="151"/>
    </location>
</feature>
<dbReference type="SUPFAM" id="SSF49417">
    <property type="entry name" value="p53-like transcription factors"/>
    <property type="match status" value="1"/>
</dbReference>
<name>A0A177TC29_9BASI</name>
<dbReference type="InterPro" id="IPR015351">
    <property type="entry name" value="RBP-J/Cbf11/Cbf12_DNA-bd"/>
</dbReference>
<evidence type="ECO:0000256" key="6">
    <source>
        <dbReference type="ARBA" id="ARBA00023242"/>
    </source>
</evidence>
<feature type="region of interest" description="Disordered" evidence="7">
    <location>
        <begin position="110"/>
        <end position="155"/>
    </location>
</feature>
<reference evidence="10" key="1">
    <citation type="submission" date="2016-04" db="EMBL/GenBank/DDBJ databases">
        <authorList>
            <person name="Nguyen H.D."/>
            <person name="Samba Siva P."/>
            <person name="Cullis J."/>
            <person name="Levesque C.A."/>
            <person name="Hambleton S."/>
        </authorList>
    </citation>
    <scope>NUCLEOTIDE SEQUENCE</scope>
    <source>
        <strain evidence="10">DAOMC 236416</strain>
    </source>
</reference>
<reference evidence="10" key="2">
    <citation type="journal article" date="2019" name="IMA Fungus">
        <title>Genome sequencing and comparison of five Tilletia species to identify candidate genes for the detection of regulated species infecting wheat.</title>
        <authorList>
            <person name="Nguyen H.D.T."/>
            <person name="Sultana T."/>
            <person name="Kesanakurti P."/>
            <person name="Hambleton S."/>
        </authorList>
    </citation>
    <scope>NUCLEOTIDE SEQUENCE</scope>
    <source>
        <strain evidence="10">DAOMC 236416</strain>
    </source>
</reference>
<comment type="similarity">
    <text evidence="2">Belongs to the Su(H) family.</text>
</comment>
<feature type="region of interest" description="Disordered" evidence="7">
    <location>
        <begin position="380"/>
        <end position="402"/>
    </location>
</feature>
<evidence type="ECO:0000256" key="2">
    <source>
        <dbReference type="ARBA" id="ARBA00009704"/>
    </source>
</evidence>
<sequence>MDGNDSHRMHHPSASIAAAAAAAAATAAAAAAAVEAHDASDDAVGQSLVENIIRAVEQSSAVPASSAPIPVSHEHEVGAAVVSSDGEPRINLNAQSEHALAVLVEAAGRDAQQQQLDRQHASSSHTYQSPDDSNGYGTSSRSTPVYRTSTHLGKRKAGHVLTPQEKHALVRETVQRHLKSLSVPTNPDGSPILDEDDENAAERVTAVMTTVRCMHGSVAQKSYGSEKRFLCPPPVVRVSGPLRYHSENNMYYEMPQPSASGLPAAPILLPSLSMNVISEDGQSTYSEQHAALDPAMHSRFRFLHVAGTGKSKNFRLQLNLLRLRRGKDGRALARLRRSDEDVGGAGSEMDFAAAVAAAAGHKDASELSARFGSPDVGGSRLGGFQSETNLDDGTGSPGAGAAGPLRPFNVNYENVVKVVPMEPWASFESAPVGIISKPSRKSAKVRNTSSNIVSGSLIALYSRINSQTVRTKYMAVGSSHQHLVSLHGGWSAFRIALIARPPEASLAAHDEDIITYGSVVVLTDAATGCSTDPLVLCKVDRGKIYIPRSDDDDYYDETPGIGEASGSGGVHGSNGPTQALATPTGAVSVNGAEQLAAGAADTAATIQEIAERAAAMAENSAAEMDRAAREENGNGNGHVQTHEQIFAEAHAEALTAAGLQPHAYPDPPSNIPAFAQGPLGRAASRRIADEHNIFGAISQMQKVAFLRFVPRTDVGDPDSDDYDPRQASLDPDFDKERFYLTAMDYDRFVRDDGSGTVHAKGREQEATIYPPAEDHYLGENGINPAASMEGPPTGGDPPLVYAPPPPILNGRPTLRKRNEDDIDDSFGWTMVGISQFEFSFFEAYGQPSQNGTTTLPITPFPIITSMPLYDARSHTLTTTALNFYYYPEDDAGQPTLVPMEVWLGPLGPLVCRSKPRSDRTGGESEIAVDLPSLVDILESTREQREMAKRNAAAASAAASVAAAAAVAAAAVGDEEGGGGGAGTSSAGAEAGGLGPDDPSGHVPQYLPLLFVRGSDGTGYHSGRHIACEDIVSLVQSAAHDPSAADALHNLSMHQPPGGPETETWSLRVV</sequence>
<keyword evidence="5" id="KW-0804">Transcription</keyword>
<dbReference type="Gene3D" id="2.60.40.1450">
    <property type="entry name" value="LAG1, DNA binding domain"/>
    <property type="match status" value="1"/>
</dbReference>
<dbReference type="GO" id="GO:0005634">
    <property type="term" value="C:nucleus"/>
    <property type="evidence" value="ECO:0007669"/>
    <property type="project" value="UniProtKB-SubCell"/>
</dbReference>
<dbReference type="Proteomes" id="UP000077521">
    <property type="component" value="Unassembled WGS sequence"/>
</dbReference>
<dbReference type="AlphaFoldDB" id="A0A177TC29"/>
<feature type="compositionally biased region" description="Polar residues" evidence="7">
    <location>
        <begin position="574"/>
        <end position="583"/>
    </location>
</feature>
<comment type="caution">
    <text evidence="10">The sequence shown here is derived from an EMBL/GenBank/DDBJ whole genome shotgun (WGS) entry which is preliminary data.</text>
</comment>
<accession>A0A177TC29</accession>
<evidence type="ECO:0000259" key="9">
    <source>
        <dbReference type="SMART" id="SM01268"/>
    </source>
</evidence>
<gene>
    <name evidence="10" type="ORF">A4X13_0g3684</name>
</gene>
<dbReference type="InterPro" id="IPR015350">
    <property type="entry name" value="Beta-trefoil_DNA-bd_dom"/>
</dbReference>
<dbReference type="SMART" id="SM01267">
    <property type="entry name" value="LAG1_DNAbind"/>
    <property type="match status" value="1"/>
</dbReference>
<feature type="domain" description="Beta-trefoil DNA-binding" evidence="9">
    <location>
        <begin position="450"/>
        <end position="615"/>
    </location>
</feature>
<dbReference type="InterPro" id="IPR037095">
    <property type="entry name" value="RBP-J/Cbf11_DNA-bd_sf"/>
</dbReference>
<dbReference type="InterPro" id="IPR008967">
    <property type="entry name" value="p53-like_TF_DNA-bd_sf"/>
</dbReference>
<feature type="region of interest" description="Disordered" evidence="7">
    <location>
        <begin position="972"/>
        <end position="999"/>
    </location>
</feature>
<comment type="subcellular location">
    <subcellularLocation>
        <location evidence="1">Nucleus</location>
    </subcellularLocation>
</comment>
<dbReference type="PANTHER" id="PTHR10665">
    <property type="entry name" value="RECOMBINING BINDING PROTEIN SUPPRESSOR OF HAIRLESS"/>
    <property type="match status" value="1"/>
</dbReference>
<keyword evidence="11" id="KW-1185">Reference proteome</keyword>
<feature type="compositionally biased region" description="Gly residues" evidence="7">
    <location>
        <begin position="563"/>
        <end position="572"/>
    </location>
</feature>
<keyword evidence="3" id="KW-0805">Transcription regulation</keyword>
<dbReference type="InterPro" id="IPR040159">
    <property type="entry name" value="CLS_fam"/>
</dbReference>
<dbReference type="EMBL" id="LWDF02000216">
    <property type="protein sequence ID" value="KAE8253717.1"/>
    <property type="molecule type" value="Genomic_DNA"/>
</dbReference>
<evidence type="ECO:0000259" key="8">
    <source>
        <dbReference type="SMART" id="SM01267"/>
    </source>
</evidence>
<evidence type="ECO:0000256" key="1">
    <source>
        <dbReference type="ARBA" id="ARBA00004123"/>
    </source>
</evidence>
<feature type="region of interest" description="Disordered" evidence="7">
    <location>
        <begin position="548"/>
        <end position="583"/>
    </location>
</feature>
<feature type="domain" description="RBP-J/Cbf11/Cbf12 DNA binding" evidence="8">
    <location>
        <begin position="210"/>
        <end position="449"/>
    </location>
</feature>
<keyword evidence="4" id="KW-0238">DNA-binding</keyword>
<evidence type="ECO:0000313" key="10">
    <source>
        <dbReference type="EMBL" id="KAE8253717.1"/>
    </source>
</evidence>
<dbReference type="SUPFAM" id="SSF110217">
    <property type="entry name" value="DNA-binding protein LAG-1 (CSL)"/>
    <property type="match status" value="1"/>
</dbReference>
<evidence type="ECO:0000256" key="5">
    <source>
        <dbReference type="ARBA" id="ARBA00023163"/>
    </source>
</evidence>
<dbReference type="SMART" id="SM01268">
    <property type="entry name" value="BTD"/>
    <property type="match status" value="1"/>
</dbReference>
<proteinExistence type="inferred from homology"/>
<evidence type="ECO:0000256" key="3">
    <source>
        <dbReference type="ARBA" id="ARBA00023015"/>
    </source>
</evidence>
<dbReference type="Pfam" id="PF09271">
    <property type="entry name" value="LAG1-DNAbind"/>
    <property type="match status" value="1"/>
</dbReference>
<feature type="region of interest" description="Disordered" evidence="7">
    <location>
        <begin position="1048"/>
        <end position="1069"/>
    </location>
</feature>
<protein>
    <submittedName>
        <fullName evidence="10">Uncharacterized protein</fullName>
    </submittedName>
</protein>
<organism evidence="10 11">
    <name type="scientific">Tilletia indica</name>
    <dbReference type="NCBI Taxonomy" id="43049"/>
    <lineage>
        <taxon>Eukaryota</taxon>
        <taxon>Fungi</taxon>
        <taxon>Dikarya</taxon>
        <taxon>Basidiomycota</taxon>
        <taxon>Ustilaginomycotina</taxon>
        <taxon>Exobasidiomycetes</taxon>
        <taxon>Tilletiales</taxon>
        <taxon>Tilletiaceae</taxon>
        <taxon>Tilletia</taxon>
    </lineage>
</organism>
<dbReference type="InterPro" id="IPR036358">
    <property type="entry name" value="BTD_sf"/>
</dbReference>
<evidence type="ECO:0000313" key="11">
    <source>
        <dbReference type="Proteomes" id="UP000077521"/>
    </source>
</evidence>
<dbReference type="GO" id="GO:0001228">
    <property type="term" value="F:DNA-binding transcription activator activity, RNA polymerase II-specific"/>
    <property type="evidence" value="ECO:0007669"/>
    <property type="project" value="InterPro"/>
</dbReference>
<dbReference type="GO" id="GO:0000978">
    <property type="term" value="F:RNA polymerase II cis-regulatory region sequence-specific DNA binding"/>
    <property type="evidence" value="ECO:0007669"/>
    <property type="project" value="InterPro"/>
</dbReference>
<evidence type="ECO:0000256" key="4">
    <source>
        <dbReference type="ARBA" id="ARBA00023125"/>
    </source>
</evidence>